<keyword evidence="4" id="KW-0862">Zinc</keyword>
<dbReference type="Gene3D" id="3.40.630.10">
    <property type="entry name" value="Zn peptidases"/>
    <property type="match status" value="1"/>
</dbReference>
<comment type="caution">
    <text evidence="6">The sequence shown here is derived from an EMBL/GenBank/DDBJ whole genome shotgun (WGS) entry which is preliminary data.</text>
</comment>
<evidence type="ECO:0000256" key="2">
    <source>
        <dbReference type="ARBA" id="ARBA00022723"/>
    </source>
</evidence>
<sequence length="309" mass="35101">MREEILFEMKSPYRDSFKIKGFWFGEGEKTVAIVGAMRGDEIQQQYICARLVESLKDIERRGLLADDVSVLIIPSCNPFSMNVSHRFWAMDNTDINRMFPGYDKGETTQRIAAAIFEVLKNFKFGMQLASFYMPGDFVPHIRMLQTGFEDVEDAKLFGLPYVTTRKPLPFDTTLLNYNWQIWETKAFSIYAGQTNYVENATSAQTIDAILRFLQKVGVTSFKFRNAGYESIILDEGDLINVTARRAGIFYRLVGASATVEEGQALAKILDPYDASILDTVKAPVSGTVFFAHNKPLVLEHAMIYRIQEN</sequence>
<evidence type="ECO:0000259" key="5">
    <source>
        <dbReference type="Pfam" id="PF24827"/>
    </source>
</evidence>
<keyword evidence="3" id="KW-0378">Hydrolase</keyword>
<dbReference type="EMBL" id="QGHD01000007">
    <property type="protein sequence ID" value="PWL03297.1"/>
    <property type="molecule type" value="Genomic_DNA"/>
</dbReference>
<evidence type="ECO:0000256" key="1">
    <source>
        <dbReference type="ARBA" id="ARBA00001947"/>
    </source>
</evidence>
<dbReference type="PANTHER" id="PTHR37326">
    <property type="entry name" value="BLL3975 PROTEIN"/>
    <property type="match status" value="1"/>
</dbReference>
<evidence type="ECO:0000256" key="4">
    <source>
        <dbReference type="ARBA" id="ARBA00022833"/>
    </source>
</evidence>
<keyword evidence="2" id="KW-0479">Metal-binding</keyword>
<dbReference type="CDD" id="cd06253">
    <property type="entry name" value="M14_ASTE_ASPA-like"/>
    <property type="match status" value="1"/>
</dbReference>
<evidence type="ECO:0000313" key="7">
    <source>
        <dbReference type="Proteomes" id="UP000245523"/>
    </source>
</evidence>
<gene>
    <name evidence="6" type="ORF">B0H50_10754</name>
</gene>
<accession>A0ABX5LLV7</accession>
<name>A0ABX5LLV7_9BACT</name>
<protein>
    <recommendedName>
        <fullName evidence="5">Succinylglutamate desuccinylase/Aspartoacylase catalytic domain-containing protein</fullName>
    </recommendedName>
</protein>
<comment type="cofactor">
    <cofactor evidence="1">
        <name>Zn(2+)</name>
        <dbReference type="ChEBI" id="CHEBI:29105"/>
    </cofactor>
</comment>
<evidence type="ECO:0000313" key="6">
    <source>
        <dbReference type="EMBL" id="PWL03297.1"/>
    </source>
</evidence>
<dbReference type="Pfam" id="PF24827">
    <property type="entry name" value="AstE_AspA_cat"/>
    <property type="match status" value="1"/>
</dbReference>
<proteinExistence type="predicted"/>
<dbReference type="Proteomes" id="UP000245523">
    <property type="component" value="Unassembled WGS sequence"/>
</dbReference>
<dbReference type="InterPro" id="IPR053138">
    <property type="entry name" value="N-alpha-Ac-DABA_deacetylase"/>
</dbReference>
<feature type="domain" description="Succinylglutamate desuccinylase/Aspartoacylase catalytic" evidence="5">
    <location>
        <begin position="29"/>
        <end position="119"/>
    </location>
</feature>
<dbReference type="PANTHER" id="PTHR37326:SF1">
    <property type="entry name" value="BLL3975 PROTEIN"/>
    <property type="match status" value="1"/>
</dbReference>
<dbReference type="SUPFAM" id="SSF53187">
    <property type="entry name" value="Zn-dependent exopeptidases"/>
    <property type="match status" value="1"/>
</dbReference>
<keyword evidence="7" id="KW-1185">Reference proteome</keyword>
<dbReference type="InterPro" id="IPR055438">
    <property type="entry name" value="AstE_AspA_cat"/>
</dbReference>
<evidence type="ECO:0000256" key="3">
    <source>
        <dbReference type="ARBA" id="ARBA00022801"/>
    </source>
</evidence>
<reference evidence="6 7" key="1">
    <citation type="submission" date="2018-05" db="EMBL/GenBank/DDBJ databases">
        <title>Animal gut microbial communities from fecal samples from Wisconsin, USA.</title>
        <authorList>
            <person name="Neumann A."/>
        </authorList>
    </citation>
    <scope>NUCLEOTIDE SEQUENCE [LARGE SCALE GENOMIC DNA]</scope>
    <source>
        <strain evidence="6 7">UWS4</strain>
    </source>
</reference>
<organism evidence="6 7">
    <name type="scientific">Hallerella porci</name>
    <dbReference type="NCBI Taxonomy" id="1945871"/>
    <lineage>
        <taxon>Bacteria</taxon>
        <taxon>Pseudomonadati</taxon>
        <taxon>Fibrobacterota</taxon>
        <taxon>Fibrobacteria</taxon>
        <taxon>Fibrobacterales</taxon>
        <taxon>Fibrobacteraceae</taxon>
        <taxon>Hallerella</taxon>
    </lineage>
</organism>